<protein>
    <submittedName>
        <fullName evidence="2">ThiJ/PfpI domain protein</fullName>
    </submittedName>
</protein>
<reference evidence="2 3" key="1">
    <citation type="submission" date="2010-08" db="EMBL/GenBank/DDBJ databases">
        <title>The draft genome of Desulfovibrio fructosovorans JJ.</title>
        <authorList>
            <consortium name="US DOE Joint Genome Institute (JGI-PGF)"/>
            <person name="Lucas S."/>
            <person name="Copeland A."/>
            <person name="Lapidus A."/>
            <person name="Cheng J.-F."/>
            <person name="Bruce D."/>
            <person name="Goodwin L."/>
            <person name="Pitluck S."/>
            <person name="Land M.L."/>
            <person name="Hauser L."/>
            <person name="Chang Y.-J."/>
            <person name="Jeffries C."/>
            <person name="Wall J.D."/>
            <person name="Stahl D.A."/>
            <person name="Arkin A.P."/>
            <person name="Dehal P."/>
            <person name="Stolyar S.M."/>
            <person name="Hazen T.C."/>
            <person name="Woyke T.J."/>
        </authorList>
    </citation>
    <scope>NUCLEOTIDE SEQUENCE [LARGE SCALE GENOMIC DNA]</scope>
    <source>
        <strain evidence="2 3">JJ</strain>
    </source>
</reference>
<evidence type="ECO:0000313" key="2">
    <source>
        <dbReference type="EMBL" id="EFL53173.1"/>
    </source>
</evidence>
<dbReference type="RefSeq" id="WP_005990266.1">
    <property type="nucleotide sequence ID" value="NZ_AECZ01000001.1"/>
</dbReference>
<dbReference type="Proteomes" id="UP000006250">
    <property type="component" value="Unassembled WGS sequence"/>
</dbReference>
<dbReference type="InterPro" id="IPR026041">
    <property type="entry name" value="ElbB"/>
</dbReference>
<proteinExistence type="predicted"/>
<dbReference type="AlphaFoldDB" id="E1JRH2"/>
<dbReference type="InterPro" id="IPR029062">
    <property type="entry name" value="Class_I_gatase-like"/>
</dbReference>
<dbReference type="NCBIfam" id="NF008747">
    <property type="entry name" value="PRK11780.1"/>
    <property type="match status" value="1"/>
</dbReference>
<sequence length="218" mass="21948">MPTIGVLLSGCGVLDGSEIHEATLALYFLNKAGAKVLCLAPEMTAPAVDHAAKVPSGETRNVRVEAARIARGAVTDVATVTADALDGLILPGGFGAAKNLCDFAEKGAKGTVSPSVATLLDAMHAAGKPIGAICIAPAVLALALGRFHPELTIGNDPGTAQALEAAGAKHITCAVDEIHVDAANNLVSTPAYMLGPGIADIAKGIEKLVAEVLARVHP</sequence>
<dbReference type="OrthoDB" id="9792284at2"/>
<keyword evidence="3" id="KW-1185">Reference proteome</keyword>
<dbReference type="Pfam" id="PF01965">
    <property type="entry name" value="DJ-1_PfpI"/>
    <property type="match status" value="1"/>
</dbReference>
<dbReference type="SUPFAM" id="SSF52317">
    <property type="entry name" value="Class I glutamine amidotransferase-like"/>
    <property type="match status" value="1"/>
</dbReference>
<evidence type="ECO:0000259" key="1">
    <source>
        <dbReference type="Pfam" id="PF01965"/>
    </source>
</evidence>
<dbReference type="EMBL" id="AECZ01000001">
    <property type="protein sequence ID" value="EFL53173.1"/>
    <property type="molecule type" value="Genomic_DNA"/>
</dbReference>
<dbReference type="InterPro" id="IPR002818">
    <property type="entry name" value="DJ-1/PfpI"/>
</dbReference>
<organism evidence="2 3">
    <name type="scientific">Solidesulfovibrio fructosivorans JJ]</name>
    <dbReference type="NCBI Taxonomy" id="596151"/>
    <lineage>
        <taxon>Bacteria</taxon>
        <taxon>Pseudomonadati</taxon>
        <taxon>Thermodesulfobacteriota</taxon>
        <taxon>Desulfovibrionia</taxon>
        <taxon>Desulfovibrionales</taxon>
        <taxon>Desulfovibrionaceae</taxon>
        <taxon>Solidesulfovibrio</taxon>
    </lineage>
</organism>
<dbReference type="PANTHER" id="PTHR10224">
    <property type="entry name" value="ES1 PROTEIN HOMOLOG, MITOCHONDRIAL"/>
    <property type="match status" value="1"/>
</dbReference>
<accession>E1JRH2</accession>
<dbReference type="Gene3D" id="3.40.50.880">
    <property type="match status" value="1"/>
</dbReference>
<evidence type="ECO:0000313" key="3">
    <source>
        <dbReference type="Proteomes" id="UP000006250"/>
    </source>
</evidence>
<dbReference type="STRING" id="596151.DesfrDRAFT_0221"/>
<dbReference type="eggNOG" id="COG3155">
    <property type="taxonomic scope" value="Bacteria"/>
</dbReference>
<name>E1JRH2_SOLFR</name>
<comment type="caution">
    <text evidence="2">The sequence shown here is derived from an EMBL/GenBank/DDBJ whole genome shotgun (WGS) entry which is preliminary data.</text>
</comment>
<dbReference type="PIRSF" id="PIRSF006320">
    <property type="entry name" value="Elb2"/>
    <property type="match status" value="1"/>
</dbReference>
<feature type="domain" description="DJ-1/PfpI" evidence="1">
    <location>
        <begin position="14"/>
        <end position="143"/>
    </location>
</feature>
<dbReference type="PANTHER" id="PTHR10224:SF12">
    <property type="entry name" value="GLYOXALASE ELBB"/>
    <property type="match status" value="1"/>
</dbReference>
<gene>
    <name evidence="2" type="ORF">DesfrDRAFT_0221</name>
</gene>